<proteinExistence type="predicted"/>
<organism evidence="1 2">
    <name type="scientific">Boeremia exigua</name>
    <dbReference type="NCBI Taxonomy" id="749465"/>
    <lineage>
        <taxon>Eukaryota</taxon>
        <taxon>Fungi</taxon>
        <taxon>Dikarya</taxon>
        <taxon>Ascomycota</taxon>
        <taxon>Pezizomycotina</taxon>
        <taxon>Dothideomycetes</taxon>
        <taxon>Pleosporomycetidae</taxon>
        <taxon>Pleosporales</taxon>
        <taxon>Pleosporineae</taxon>
        <taxon>Didymellaceae</taxon>
        <taxon>Boeremia</taxon>
    </lineage>
</organism>
<accession>A0ACC2HWN1</accession>
<gene>
    <name evidence="1" type="ORF">OPT61_g9020</name>
</gene>
<sequence>MARKQSGALTTQTSSGVTPNPAPRAKKSAVQRKPTDRRARQGWTSGPIAAYKDAWWGAEEVHDRRPRINFVRAIAIPIAIASLVSRATAMPELVGKQVGPVGFGLMGMTWRPTPPPQAQSFEAMRTALSLGANNWNGGELYGPPDANSLQLLAAYFDKYPEDAEKVVLSIKGGTLPGQLTPDGSRKNVRRSVDECLKWLGGKKTLDLFECMAARCVV</sequence>
<name>A0ACC2HWN1_9PLEO</name>
<dbReference type="Proteomes" id="UP001153331">
    <property type="component" value="Unassembled WGS sequence"/>
</dbReference>
<keyword evidence="2" id="KW-1185">Reference proteome</keyword>
<protein>
    <submittedName>
        <fullName evidence="1">Uncharacterized protein</fullName>
    </submittedName>
</protein>
<reference evidence="1" key="1">
    <citation type="submission" date="2022-11" db="EMBL/GenBank/DDBJ databases">
        <title>Genome Sequence of Boeremia exigua.</title>
        <authorList>
            <person name="Buettner E."/>
        </authorList>
    </citation>
    <scope>NUCLEOTIDE SEQUENCE</scope>
    <source>
        <strain evidence="1">CU02</strain>
    </source>
</reference>
<comment type="caution">
    <text evidence="1">The sequence shown here is derived from an EMBL/GenBank/DDBJ whole genome shotgun (WGS) entry which is preliminary data.</text>
</comment>
<dbReference type="EMBL" id="JAPHNI010000979">
    <property type="protein sequence ID" value="KAJ8107213.1"/>
    <property type="molecule type" value="Genomic_DNA"/>
</dbReference>
<evidence type="ECO:0000313" key="2">
    <source>
        <dbReference type="Proteomes" id="UP001153331"/>
    </source>
</evidence>
<evidence type="ECO:0000313" key="1">
    <source>
        <dbReference type="EMBL" id="KAJ8107213.1"/>
    </source>
</evidence>